<evidence type="ECO:0000313" key="2">
    <source>
        <dbReference type="EMBL" id="PSL46228.1"/>
    </source>
</evidence>
<evidence type="ECO:0000313" key="3">
    <source>
        <dbReference type="Proteomes" id="UP000240971"/>
    </source>
</evidence>
<keyword evidence="1" id="KW-1133">Transmembrane helix</keyword>
<dbReference type="EMBL" id="PYAW01000003">
    <property type="protein sequence ID" value="PSL46228.1"/>
    <property type="molecule type" value="Genomic_DNA"/>
</dbReference>
<proteinExistence type="predicted"/>
<keyword evidence="3" id="KW-1185">Reference proteome</keyword>
<organism evidence="2 3">
    <name type="scientific">Chitinophaga niastensis</name>
    <dbReference type="NCBI Taxonomy" id="536980"/>
    <lineage>
        <taxon>Bacteria</taxon>
        <taxon>Pseudomonadati</taxon>
        <taxon>Bacteroidota</taxon>
        <taxon>Chitinophagia</taxon>
        <taxon>Chitinophagales</taxon>
        <taxon>Chitinophagaceae</taxon>
        <taxon>Chitinophaga</taxon>
    </lineage>
</organism>
<dbReference type="OrthoDB" id="980086at2"/>
<sequence>MTGWEVIISLTGALLLTVLGWQEWRRPNQQRRAARLTATVVAVLSLSLLALPLHLTKKISSPDKKNDITPAPAITGGITACNWPLQITTGKIWEVQGQYHNVTDKVVTLRISGFDTEMDSIQIPAHAQKLFHLQTIPLHQGTAVYRITALSGRDTLEQQPLPLEVVPLTPMAILFLANAPDFENRFLADWLSQQGFAVAMRTLVSKNKYAIRFSNCIPQSLEQLPPALLDKFDVVIADPAAISKDVRTHLENAGIGLIMKGDSVGIHPTPVSLVLNHQSLPPLLCDPALSLHLSDNSIPLVTDSAGHNYVQLSLSGAGKLLHTNITNTYSWLLADRTTAYQQYWSALLEAVARKKVIPEQWSFSPRIPTIHQPVTITLESGAVPTVHTSGAAVYMAQHPFLHNIYTGNCWPQHAGWQMFATGNSMHRVYIYQASDWKMLSSSAKKSLVQTGDNIPTTAMVPVSPWWLIIPFLLAMSFLWVEKKI</sequence>
<comment type="caution">
    <text evidence="2">The sequence shown here is derived from an EMBL/GenBank/DDBJ whole genome shotgun (WGS) entry which is preliminary data.</text>
</comment>
<gene>
    <name evidence="2" type="ORF">CLV51_103204</name>
</gene>
<dbReference type="Proteomes" id="UP000240971">
    <property type="component" value="Unassembled WGS sequence"/>
</dbReference>
<feature type="transmembrane region" description="Helical" evidence="1">
    <location>
        <begin position="463"/>
        <end position="480"/>
    </location>
</feature>
<keyword evidence="1" id="KW-0812">Transmembrane</keyword>
<reference evidence="2 3" key="1">
    <citation type="submission" date="2018-03" db="EMBL/GenBank/DDBJ databases">
        <title>Genomic Encyclopedia of Archaeal and Bacterial Type Strains, Phase II (KMG-II): from individual species to whole genera.</title>
        <authorList>
            <person name="Goeker M."/>
        </authorList>
    </citation>
    <scope>NUCLEOTIDE SEQUENCE [LARGE SCALE GENOMIC DNA]</scope>
    <source>
        <strain evidence="2 3">DSM 24859</strain>
    </source>
</reference>
<evidence type="ECO:0000256" key="1">
    <source>
        <dbReference type="SAM" id="Phobius"/>
    </source>
</evidence>
<name>A0A2P8HJ30_CHINA</name>
<feature type="transmembrane region" description="Helical" evidence="1">
    <location>
        <begin position="36"/>
        <end position="55"/>
    </location>
</feature>
<keyword evidence="1" id="KW-0472">Membrane</keyword>
<feature type="transmembrane region" description="Helical" evidence="1">
    <location>
        <begin position="6"/>
        <end position="24"/>
    </location>
</feature>
<dbReference type="AlphaFoldDB" id="A0A2P8HJ30"/>
<dbReference type="RefSeq" id="WP_106529029.1">
    <property type="nucleotide sequence ID" value="NZ_PYAW01000003.1"/>
</dbReference>
<protein>
    <submittedName>
        <fullName evidence="2">Uncharacterized protein</fullName>
    </submittedName>
</protein>
<accession>A0A2P8HJ30</accession>